<evidence type="ECO:0000256" key="7">
    <source>
        <dbReference type="ARBA" id="ARBA00022912"/>
    </source>
</evidence>
<dbReference type="Proteomes" id="UP001642360">
    <property type="component" value="Unassembled WGS sequence"/>
</dbReference>
<dbReference type="InterPro" id="IPR039693">
    <property type="entry name" value="Rtr1/RPAP2"/>
</dbReference>
<evidence type="ECO:0000256" key="1">
    <source>
        <dbReference type="ARBA" id="ARBA00004123"/>
    </source>
</evidence>
<dbReference type="Pfam" id="PF04181">
    <property type="entry name" value="RPAP2_Rtr1"/>
    <property type="match status" value="1"/>
</dbReference>
<evidence type="ECO:0000256" key="5">
    <source>
        <dbReference type="ARBA" id="ARBA00022801"/>
    </source>
</evidence>
<evidence type="ECO:0000256" key="9">
    <source>
        <dbReference type="ARBA" id="ARBA00047761"/>
    </source>
</evidence>
<sequence>MAKEESVTVKDAIHKLQLCLLEGVQDENQLNIVGSLISQSDYHDIVTERSIANMCGYPLCSNSLPSERPWKGRYRISLKEHKVYDLHETYMYCSTSCVVNSQAFSRSLQEERCSVLNPAKLNEVLRMFEGLSLDAKEDLGKHGDLGLSELKIQEKAAMKTGEVPLEEWMGPSNAIEGYVPQRDRRMKSSSSKNRKEGSKLRHGQPNEEKDIIFNATDFMSTIISQDEYSISKMSSGPVKTSSEESKEPKGKLSFKEMEDQLAILNKPSAPEQINFKSKELNEENSCIVTNNKINISQVTSNGIGINGNEAGQGFHAGKTAEWNSSILKPSLKSSGAKKVTRFVTWADESSNDAGSGNLCEFEEVEEKKENSGGSSIADMEVDDNAFRFASAEACAIALNEAAESVASGGSDVSDAVSEAGIIILPPPYDVNEAESEDNAHMLDSEPAPLKWPRKPGVSHSDLFDSEDSWYDSPPEGFSLTLSPFATMFMALFSWISSSSLAYVYGRDESFHEEYLSINGREYPQRIILADGRSSEIKQTLAGCLARALPGLVADLRLPTPVSSLEQQMGRLLDTMSFTDPLPPLRMKQWQVIVLLFLDALSICRIPALTPHMMNRRVLFHKVLDVAQVSAEEYEVMKDLMIPLGRVPQFSSQSGA</sequence>
<dbReference type="PANTHER" id="PTHR14732:SF0">
    <property type="entry name" value="RNA POLYMERASE II SUBUNIT B1 CTD PHOSPHATASE RPAP2-RELATED"/>
    <property type="match status" value="1"/>
</dbReference>
<evidence type="ECO:0000256" key="8">
    <source>
        <dbReference type="ARBA" id="ARBA00023242"/>
    </source>
</evidence>
<feature type="compositionally biased region" description="Basic and acidic residues" evidence="13">
    <location>
        <begin position="193"/>
        <end position="209"/>
    </location>
</feature>
<feature type="region of interest" description="Disordered" evidence="13">
    <location>
        <begin position="174"/>
        <end position="209"/>
    </location>
</feature>
<dbReference type="EMBL" id="CAUOFW020000899">
    <property type="protein sequence ID" value="CAK9138528.1"/>
    <property type="molecule type" value="Genomic_DNA"/>
</dbReference>
<accession>A0ABC8R0J2</accession>
<dbReference type="InterPro" id="IPR038534">
    <property type="entry name" value="Rtr1/RPAP2_sf"/>
</dbReference>
<comment type="similarity">
    <text evidence="2 11 12">Belongs to the RPAP2 family.</text>
</comment>
<dbReference type="Gene3D" id="1.25.40.820">
    <property type="match status" value="1"/>
</dbReference>
<keyword evidence="16" id="KW-1185">Reference proteome</keyword>
<dbReference type="GO" id="GO:0008420">
    <property type="term" value="F:RNA polymerase II CTD heptapeptide repeat phosphatase activity"/>
    <property type="evidence" value="ECO:0007669"/>
    <property type="project" value="UniProtKB-UniRule"/>
</dbReference>
<evidence type="ECO:0000256" key="11">
    <source>
        <dbReference type="PROSITE-ProRule" id="PRU00812"/>
    </source>
</evidence>
<evidence type="ECO:0000256" key="6">
    <source>
        <dbReference type="ARBA" id="ARBA00022833"/>
    </source>
</evidence>
<protein>
    <recommendedName>
        <fullName evidence="12">RNA polymerase II subunit B1 CTD phosphatase RPAP2 homolog</fullName>
        <ecNumber evidence="12">3.1.3.16</ecNumber>
    </recommendedName>
</protein>
<dbReference type="GO" id="GO:0008270">
    <property type="term" value="F:zinc ion binding"/>
    <property type="evidence" value="ECO:0007669"/>
    <property type="project" value="UniProtKB-KW"/>
</dbReference>
<evidence type="ECO:0000256" key="12">
    <source>
        <dbReference type="RuleBase" id="RU367080"/>
    </source>
</evidence>
<dbReference type="AlphaFoldDB" id="A0ABC8R0J2"/>
<dbReference type="PROSITE" id="PS51479">
    <property type="entry name" value="ZF_RTR1"/>
    <property type="match status" value="1"/>
</dbReference>
<gene>
    <name evidence="15" type="ORF">ILEXP_LOCUS5874</name>
</gene>
<feature type="region of interest" description="Disordered" evidence="13">
    <location>
        <begin position="232"/>
        <end position="251"/>
    </location>
</feature>
<dbReference type="GO" id="GO:0043175">
    <property type="term" value="F:RNA polymerase core enzyme binding"/>
    <property type="evidence" value="ECO:0007669"/>
    <property type="project" value="UniProtKB-UniRule"/>
</dbReference>
<dbReference type="GO" id="GO:0005634">
    <property type="term" value="C:nucleus"/>
    <property type="evidence" value="ECO:0007669"/>
    <property type="project" value="UniProtKB-SubCell"/>
</dbReference>
<evidence type="ECO:0000256" key="10">
    <source>
        <dbReference type="ARBA" id="ARBA00048336"/>
    </source>
</evidence>
<dbReference type="InterPro" id="IPR007308">
    <property type="entry name" value="Rtr1/RPAP2_dom"/>
</dbReference>
<evidence type="ECO:0000256" key="4">
    <source>
        <dbReference type="ARBA" id="ARBA00022771"/>
    </source>
</evidence>
<keyword evidence="6 12" id="KW-0862">Zinc</keyword>
<evidence type="ECO:0000256" key="13">
    <source>
        <dbReference type="SAM" id="MobiDB-lite"/>
    </source>
</evidence>
<feature type="domain" description="RTR1-type" evidence="14">
    <location>
        <begin position="32"/>
        <end position="117"/>
    </location>
</feature>
<evidence type="ECO:0000313" key="16">
    <source>
        <dbReference type="Proteomes" id="UP001642360"/>
    </source>
</evidence>
<comment type="caution">
    <text evidence="15">The sequence shown here is derived from an EMBL/GenBank/DDBJ whole genome shotgun (WGS) entry which is preliminary data.</text>
</comment>
<dbReference type="PANTHER" id="PTHR14732">
    <property type="entry name" value="RNA POLYMERASE II SUBUNIT B1 CTD PHOSPHATASE RPAP2-RELATED"/>
    <property type="match status" value="1"/>
</dbReference>
<proteinExistence type="inferred from homology"/>
<evidence type="ECO:0000313" key="15">
    <source>
        <dbReference type="EMBL" id="CAK9138528.1"/>
    </source>
</evidence>
<organism evidence="15 16">
    <name type="scientific">Ilex paraguariensis</name>
    <name type="common">yerba mate</name>
    <dbReference type="NCBI Taxonomy" id="185542"/>
    <lineage>
        <taxon>Eukaryota</taxon>
        <taxon>Viridiplantae</taxon>
        <taxon>Streptophyta</taxon>
        <taxon>Embryophyta</taxon>
        <taxon>Tracheophyta</taxon>
        <taxon>Spermatophyta</taxon>
        <taxon>Magnoliopsida</taxon>
        <taxon>eudicotyledons</taxon>
        <taxon>Gunneridae</taxon>
        <taxon>Pentapetalae</taxon>
        <taxon>asterids</taxon>
        <taxon>campanulids</taxon>
        <taxon>Aquifoliales</taxon>
        <taxon>Aquifoliaceae</taxon>
        <taxon>Ilex</taxon>
    </lineage>
</organism>
<keyword evidence="4 12" id="KW-0863">Zinc-finger</keyword>
<keyword evidence="8 12" id="KW-0539">Nucleus</keyword>
<comment type="subcellular location">
    <subcellularLocation>
        <location evidence="1 12">Nucleus</location>
    </subcellularLocation>
</comment>
<keyword evidence="5 12" id="KW-0378">Hydrolase</keyword>
<dbReference type="EC" id="3.1.3.16" evidence="12"/>
<comment type="catalytic activity">
    <reaction evidence="9 12">
        <text>O-phospho-L-seryl-[protein] + H2O = L-seryl-[protein] + phosphate</text>
        <dbReference type="Rhea" id="RHEA:20629"/>
        <dbReference type="Rhea" id="RHEA-COMP:9863"/>
        <dbReference type="Rhea" id="RHEA-COMP:11604"/>
        <dbReference type="ChEBI" id="CHEBI:15377"/>
        <dbReference type="ChEBI" id="CHEBI:29999"/>
        <dbReference type="ChEBI" id="CHEBI:43474"/>
        <dbReference type="ChEBI" id="CHEBI:83421"/>
        <dbReference type="EC" id="3.1.3.16"/>
    </reaction>
</comment>
<evidence type="ECO:0000259" key="14">
    <source>
        <dbReference type="PROSITE" id="PS51479"/>
    </source>
</evidence>
<reference evidence="15 16" key="1">
    <citation type="submission" date="2024-02" db="EMBL/GenBank/DDBJ databases">
        <authorList>
            <person name="Vignale AGUSTIN F."/>
            <person name="Sosa J E."/>
            <person name="Modenutti C."/>
        </authorList>
    </citation>
    <scope>NUCLEOTIDE SEQUENCE [LARGE SCALE GENOMIC DNA]</scope>
</reference>
<evidence type="ECO:0000256" key="2">
    <source>
        <dbReference type="ARBA" id="ARBA00005676"/>
    </source>
</evidence>
<name>A0ABC8R0J2_9AQUA</name>
<feature type="compositionally biased region" description="Basic and acidic residues" evidence="13">
    <location>
        <begin position="241"/>
        <end position="251"/>
    </location>
</feature>
<keyword evidence="3 12" id="KW-0479">Metal-binding</keyword>
<comment type="catalytic activity">
    <reaction evidence="10 12">
        <text>O-phospho-L-threonyl-[protein] + H2O = L-threonyl-[protein] + phosphate</text>
        <dbReference type="Rhea" id="RHEA:47004"/>
        <dbReference type="Rhea" id="RHEA-COMP:11060"/>
        <dbReference type="Rhea" id="RHEA-COMP:11605"/>
        <dbReference type="ChEBI" id="CHEBI:15377"/>
        <dbReference type="ChEBI" id="CHEBI:30013"/>
        <dbReference type="ChEBI" id="CHEBI:43474"/>
        <dbReference type="ChEBI" id="CHEBI:61977"/>
        <dbReference type="EC" id="3.1.3.16"/>
    </reaction>
</comment>
<keyword evidence="7 12" id="KW-0904">Protein phosphatase</keyword>
<comment type="function">
    <text evidence="12">Putative RNA polymerase II subunit B1 C-terminal domain (CTD) phosphatase involved in RNA polymerase II transcription regulation.</text>
</comment>
<evidence type="ECO:0000256" key="3">
    <source>
        <dbReference type="ARBA" id="ARBA00022723"/>
    </source>
</evidence>